<feature type="signal peptide" evidence="11">
    <location>
        <begin position="1"/>
        <end position="23"/>
    </location>
</feature>
<keyword evidence="7 9" id="KW-1015">Disulfide bond</keyword>
<organism evidence="13 14">
    <name type="scientific">Clupea harengus</name>
    <name type="common">Atlantic herring</name>
    <dbReference type="NCBI Taxonomy" id="7950"/>
    <lineage>
        <taxon>Eukaryota</taxon>
        <taxon>Metazoa</taxon>
        <taxon>Chordata</taxon>
        <taxon>Craniata</taxon>
        <taxon>Vertebrata</taxon>
        <taxon>Euteleostomi</taxon>
        <taxon>Actinopterygii</taxon>
        <taxon>Neopterygii</taxon>
        <taxon>Teleostei</taxon>
        <taxon>Clupei</taxon>
        <taxon>Clupeiformes</taxon>
        <taxon>Clupeoidei</taxon>
        <taxon>Clupeidae</taxon>
        <taxon>Clupea</taxon>
    </lineage>
</organism>
<dbReference type="PANTHER" id="PTHR23192:SF8">
    <property type="entry name" value="OLFACTOMEDIN-LIKE PROTEIN 3"/>
    <property type="match status" value="1"/>
</dbReference>
<dbReference type="GeneID" id="105904150"/>
<proteinExistence type="inferred from homology"/>
<evidence type="ECO:0000313" key="14">
    <source>
        <dbReference type="RefSeq" id="XP_031423758.1"/>
    </source>
</evidence>
<accession>A0A6P8F5H2</accession>
<dbReference type="Proteomes" id="UP000515152">
    <property type="component" value="Chromosome 5"/>
</dbReference>
<feature type="chain" id="PRO_5044652784" evidence="11">
    <location>
        <begin position="24"/>
        <end position="396"/>
    </location>
</feature>
<evidence type="ECO:0000256" key="2">
    <source>
        <dbReference type="ARBA" id="ARBA00009593"/>
    </source>
</evidence>
<comment type="similarity">
    <text evidence="2">Belongs to the OLFML3 family.</text>
</comment>
<evidence type="ECO:0000256" key="4">
    <source>
        <dbReference type="ARBA" id="ARBA00022525"/>
    </source>
</evidence>
<keyword evidence="3" id="KW-0217">Developmental protein</keyword>
<evidence type="ECO:0000256" key="6">
    <source>
        <dbReference type="ARBA" id="ARBA00023054"/>
    </source>
</evidence>
<dbReference type="RefSeq" id="XP_031423759.1">
    <property type="nucleotide sequence ID" value="XM_031567899.2"/>
</dbReference>
<dbReference type="OrthoDB" id="8626508at2759"/>
<dbReference type="KEGG" id="char:105904150"/>
<evidence type="ECO:0000256" key="5">
    <source>
        <dbReference type="ARBA" id="ARBA00022729"/>
    </source>
</evidence>
<name>A0A6P8F5H2_CLUHA</name>
<dbReference type="Pfam" id="PF02191">
    <property type="entry name" value="OLF"/>
    <property type="match status" value="1"/>
</dbReference>
<feature type="coiled-coil region" evidence="10">
    <location>
        <begin position="54"/>
        <end position="88"/>
    </location>
</feature>
<keyword evidence="13" id="KW-1185">Reference proteome</keyword>
<gene>
    <name evidence="14 15" type="primary">olfml3b</name>
</gene>
<keyword evidence="6 10" id="KW-0175">Coiled coil</keyword>
<evidence type="ECO:0000256" key="8">
    <source>
        <dbReference type="ARBA" id="ARBA00023180"/>
    </source>
</evidence>
<dbReference type="SMART" id="SM00284">
    <property type="entry name" value="OLF"/>
    <property type="match status" value="1"/>
</dbReference>
<keyword evidence="5 11" id="KW-0732">Signal</keyword>
<sequence length="396" mass="44363">MMLRMRTRPVLVLLLLSLGLIGAQQQALMDYLERRLQAIEDRISLWHEQTSRYASELREVKQQMVSQLEALEKNKEGLRGELDGLGGRVGRVEREMDYLETQKEAQPCVDVDDKLVEQQVIVAREKNKLKYAKLSGCTDMLSGVKGMKVLKRLGDSKGMWTKDLSSGSGKVYVFNGTADDTLYQFSSVRDFTSSQGTALATPLKLPARWSGTGHALYKGHAYFMEEGADLRLLKVSLSDGSLVDSSVLPLPDLVSAYALTPDTAVDLAVDEEGLWAIYATQQDQRHLCLAKMDSDTLAITQMWTTPCPRENSEAAFVVCGTVYVVYNSRLPGRSRVQCVFDVGEMSAADEAPLAYFPRRQGSHSSLKYSPQERLLYAWDQGYQILYKLTMRSKLEV</sequence>
<protein>
    <submittedName>
        <fullName evidence="14">Olfactomedin-like protein 3A isoform X1</fullName>
    </submittedName>
    <submittedName>
        <fullName evidence="15">Olfactomedin-like protein 3A isoform X2</fullName>
    </submittedName>
</protein>
<dbReference type="InterPro" id="IPR050605">
    <property type="entry name" value="Olfactomedin-like_domain"/>
</dbReference>
<dbReference type="GeneTree" id="ENSGT00940000158083"/>
<keyword evidence="4" id="KW-0964">Secreted</keyword>
<dbReference type="InterPro" id="IPR003112">
    <property type="entry name" value="Olfac-like_dom"/>
</dbReference>
<dbReference type="PROSITE" id="PS51132">
    <property type="entry name" value="OLF"/>
    <property type="match status" value="1"/>
</dbReference>
<dbReference type="GO" id="GO:0007165">
    <property type="term" value="P:signal transduction"/>
    <property type="evidence" value="ECO:0007669"/>
    <property type="project" value="TreeGrafter"/>
</dbReference>
<dbReference type="GO" id="GO:0005615">
    <property type="term" value="C:extracellular space"/>
    <property type="evidence" value="ECO:0007669"/>
    <property type="project" value="TreeGrafter"/>
</dbReference>
<feature type="disulfide bond" evidence="9">
    <location>
        <begin position="137"/>
        <end position="319"/>
    </location>
</feature>
<dbReference type="PANTHER" id="PTHR23192">
    <property type="entry name" value="OLFACTOMEDIN-RELATED"/>
    <property type="match status" value="1"/>
</dbReference>
<evidence type="ECO:0000313" key="15">
    <source>
        <dbReference type="RefSeq" id="XP_031423759.1"/>
    </source>
</evidence>
<dbReference type="AlphaFoldDB" id="A0A6P8F5H2"/>
<comment type="subcellular location">
    <subcellularLocation>
        <location evidence="1">Secreted</location>
    </subcellularLocation>
</comment>
<evidence type="ECO:0000256" key="11">
    <source>
        <dbReference type="SAM" id="SignalP"/>
    </source>
</evidence>
<evidence type="ECO:0000256" key="10">
    <source>
        <dbReference type="SAM" id="Coils"/>
    </source>
</evidence>
<evidence type="ECO:0000256" key="7">
    <source>
        <dbReference type="ARBA" id="ARBA00023157"/>
    </source>
</evidence>
<evidence type="ECO:0000259" key="12">
    <source>
        <dbReference type="PROSITE" id="PS51132"/>
    </source>
</evidence>
<evidence type="ECO:0000256" key="9">
    <source>
        <dbReference type="PROSITE-ProRule" id="PRU00446"/>
    </source>
</evidence>
<evidence type="ECO:0000256" key="1">
    <source>
        <dbReference type="ARBA" id="ARBA00004613"/>
    </source>
</evidence>
<keyword evidence="8" id="KW-0325">Glycoprotein</keyword>
<evidence type="ECO:0000256" key="3">
    <source>
        <dbReference type="ARBA" id="ARBA00022473"/>
    </source>
</evidence>
<dbReference type="CTD" id="562022"/>
<feature type="domain" description="Olfactomedin-like" evidence="12">
    <location>
        <begin position="136"/>
        <end position="392"/>
    </location>
</feature>
<evidence type="ECO:0000313" key="13">
    <source>
        <dbReference type="Proteomes" id="UP000515152"/>
    </source>
</evidence>
<dbReference type="RefSeq" id="XP_031423758.1">
    <property type="nucleotide sequence ID" value="XM_031567898.2"/>
</dbReference>
<reference evidence="14 15" key="1">
    <citation type="submission" date="2025-04" db="UniProtKB">
        <authorList>
            <consortium name="RefSeq"/>
        </authorList>
    </citation>
    <scope>IDENTIFICATION</scope>
</reference>